<dbReference type="OrthoDB" id="9797674at2"/>
<dbReference type="PANTHER" id="PTHR22777">
    <property type="entry name" value="HEMOLYSIN-RELATED"/>
    <property type="match status" value="1"/>
</dbReference>
<evidence type="ECO:0000256" key="3">
    <source>
        <dbReference type="ARBA" id="ARBA00023122"/>
    </source>
</evidence>
<organism evidence="7 8">
    <name type="scientific">Pontivivens marinum</name>
    <dbReference type="NCBI Taxonomy" id="1690039"/>
    <lineage>
        <taxon>Bacteria</taxon>
        <taxon>Pseudomonadati</taxon>
        <taxon>Pseudomonadota</taxon>
        <taxon>Alphaproteobacteria</taxon>
        <taxon>Rhodobacterales</taxon>
        <taxon>Paracoccaceae</taxon>
        <taxon>Pontivivens</taxon>
    </lineage>
</organism>
<sequence>MNDSSEGQSGAAQSAQPDEASERQAPLTWAGKLGRFLSGNSAEEIDESGQSAMERVSEAGAREMLVNLGKMRDMRVEDVAVPRADIVAISKDDDLDTIMQVYRDSGYTRLPVYDDTLDDPQGFLHLKDLTLRYGFGADTTNMDIMALIRRILFVPPSMPLGALLQRMQNTRIHIALVIDEYGGVDGLVTIEDLLEEIVGDIEDEHDTEEASMWREESPGIFIANARAELTDFEKVAGVDLLSDKLDEEVDTLGGLVFMLIGRVPERAEVISHPDGHDFEVVDADARRIKRLRVRIADQEQRVEPA</sequence>
<dbReference type="GO" id="GO:0050660">
    <property type="term" value="F:flavin adenine dinucleotide binding"/>
    <property type="evidence" value="ECO:0007669"/>
    <property type="project" value="InterPro"/>
</dbReference>
<evidence type="ECO:0000256" key="1">
    <source>
        <dbReference type="ARBA" id="ARBA00006446"/>
    </source>
</evidence>
<reference evidence="8" key="1">
    <citation type="submission" date="2017-09" db="EMBL/GenBank/DDBJ databases">
        <authorList>
            <person name="Varghese N."/>
            <person name="Submissions S."/>
        </authorList>
    </citation>
    <scope>NUCLEOTIDE SEQUENCE [LARGE SCALE GENOMIC DNA]</scope>
    <source>
        <strain evidence="8">C7</strain>
    </source>
</reference>
<keyword evidence="2" id="KW-0677">Repeat</keyword>
<dbReference type="EMBL" id="OCTN01000001">
    <property type="protein sequence ID" value="SOH92623.1"/>
    <property type="molecule type" value="Genomic_DNA"/>
</dbReference>
<accession>A0A2C9CN04</accession>
<comment type="similarity">
    <text evidence="1">Belongs to the UPF0053 family. Hemolysin C subfamily.</text>
</comment>
<dbReference type="FunFam" id="3.10.580.10:FF:000002">
    <property type="entry name" value="Magnesium/cobalt efflux protein CorC"/>
    <property type="match status" value="1"/>
</dbReference>
<dbReference type="InterPro" id="IPR046342">
    <property type="entry name" value="CBS_dom_sf"/>
</dbReference>
<dbReference type="InterPro" id="IPR000644">
    <property type="entry name" value="CBS_dom"/>
</dbReference>
<dbReference type="InterPro" id="IPR005170">
    <property type="entry name" value="Transptr-assoc_dom"/>
</dbReference>
<evidence type="ECO:0000256" key="5">
    <source>
        <dbReference type="SAM" id="MobiDB-lite"/>
    </source>
</evidence>
<dbReference type="PANTHER" id="PTHR22777:SF27">
    <property type="entry name" value="MAGNESIUM AND COBALT EFFLUX PROTEIN CORC"/>
    <property type="match status" value="1"/>
</dbReference>
<dbReference type="GO" id="GO:0005886">
    <property type="term" value="C:plasma membrane"/>
    <property type="evidence" value="ECO:0007669"/>
    <property type="project" value="TreeGrafter"/>
</dbReference>
<feature type="domain" description="CBS" evidence="6">
    <location>
        <begin position="147"/>
        <end position="207"/>
    </location>
</feature>
<dbReference type="SUPFAM" id="SSF54631">
    <property type="entry name" value="CBS-domain pair"/>
    <property type="match status" value="1"/>
</dbReference>
<evidence type="ECO:0000256" key="2">
    <source>
        <dbReference type="ARBA" id="ARBA00022737"/>
    </source>
</evidence>
<dbReference type="SUPFAM" id="SSF56176">
    <property type="entry name" value="FAD-binding/transporter-associated domain-like"/>
    <property type="match status" value="1"/>
</dbReference>
<feature type="region of interest" description="Disordered" evidence="5">
    <location>
        <begin position="1"/>
        <end position="26"/>
    </location>
</feature>
<dbReference type="CDD" id="cd04590">
    <property type="entry name" value="CBS_pair_CorC_HlyC_assoc"/>
    <property type="match status" value="1"/>
</dbReference>
<evidence type="ECO:0000313" key="8">
    <source>
        <dbReference type="Proteomes" id="UP000220034"/>
    </source>
</evidence>
<dbReference type="Gene3D" id="3.30.465.10">
    <property type="match status" value="1"/>
</dbReference>
<dbReference type="Proteomes" id="UP000220034">
    <property type="component" value="Unassembled WGS sequence"/>
</dbReference>
<keyword evidence="3 4" id="KW-0129">CBS domain</keyword>
<name>A0A2C9CN04_9RHOB</name>
<keyword evidence="8" id="KW-1185">Reference proteome</keyword>
<feature type="domain" description="CBS" evidence="6">
    <location>
        <begin position="80"/>
        <end position="139"/>
    </location>
</feature>
<dbReference type="Pfam" id="PF00571">
    <property type="entry name" value="CBS"/>
    <property type="match status" value="2"/>
</dbReference>
<dbReference type="SMART" id="SM01091">
    <property type="entry name" value="CorC_HlyC"/>
    <property type="match status" value="1"/>
</dbReference>
<dbReference type="InterPro" id="IPR016169">
    <property type="entry name" value="FAD-bd_PCMH_sub2"/>
</dbReference>
<dbReference type="PROSITE" id="PS51371">
    <property type="entry name" value="CBS"/>
    <property type="match status" value="2"/>
</dbReference>
<protein>
    <submittedName>
        <fullName evidence="7">Magnesium and cobalt transporter</fullName>
    </submittedName>
</protein>
<dbReference type="AlphaFoldDB" id="A0A2C9CN04"/>
<evidence type="ECO:0000256" key="4">
    <source>
        <dbReference type="PROSITE-ProRule" id="PRU00703"/>
    </source>
</evidence>
<evidence type="ECO:0000313" key="7">
    <source>
        <dbReference type="EMBL" id="SOH92623.1"/>
    </source>
</evidence>
<dbReference type="RefSeq" id="WP_097928191.1">
    <property type="nucleotide sequence ID" value="NZ_OCTN01000001.1"/>
</dbReference>
<feature type="compositionally biased region" description="Low complexity" evidence="5">
    <location>
        <begin position="1"/>
        <end position="16"/>
    </location>
</feature>
<proteinExistence type="inferred from homology"/>
<dbReference type="SMART" id="SM00116">
    <property type="entry name" value="CBS"/>
    <property type="match status" value="2"/>
</dbReference>
<dbReference type="InterPro" id="IPR044751">
    <property type="entry name" value="Ion_transp-like_CBS"/>
</dbReference>
<dbReference type="InterPro" id="IPR036318">
    <property type="entry name" value="FAD-bd_PCMH-like_sf"/>
</dbReference>
<gene>
    <name evidence="7" type="ORF">SAMN06273572_101471</name>
</gene>
<dbReference type="Pfam" id="PF03471">
    <property type="entry name" value="CorC_HlyC"/>
    <property type="match status" value="1"/>
</dbReference>
<evidence type="ECO:0000259" key="6">
    <source>
        <dbReference type="PROSITE" id="PS51371"/>
    </source>
</evidence>
<dbReference type="Gene3D" id="3.10.580.10">
    <property type="entry name" value="CBS-domain"/>
    <property type="match status" value="1"/>
</dbReference>